<dbReference type="Gene3D" id="1.25.40.10">
    <property type="entry name" value="Tetratricopeptide repeat domain"/>
    <property type="match status" value="1"/>
</dbReference>
<dbReference type="Pfam" id="PF03704">
    <property type="entry name" value="BTAD"/>
    <property type="match status" value="1"/>
</dbReference>
<evidence type="ECO:0000313" key="4">
    <source>
        <dbReference type="Proteomes" id="UP000199416"/>
    </source>
</evidence>
<dbReference type="SUPFAM" id="SSF48452">
    <property type="entry name" value="TPR-like"/>
    <property type="match status" value="1"/>
</dbReference>
<evidence type="ECO:0000256" key="1">
    <source>
        <dbReference type="SAM" id="MobiDB-lite"/>
    </source>
</evidence>
<keyword evidence="4" id="KW-1185">Reference proteome</keyword>
<feature type="domain" description="Bacterial transcriptional activator" evidence="2">
    <location>
        <begin position="121"/>
        <end position="259"/>
    </location>
</feature>
<dbReference type="InterPro" id="IPR011990">
    <property type="entry name" value="TPR-like_helical_dom_sf"/>
</dbReference>
<dbReference type="InterPro" id="IPR005158">
    <property type="entry name" value="BTAD"/>
</dbReference>
<dbReference type="GO" id="GO:0003677">
    <property type="term" value="F:DNA binding"/>
    <property type="evidence" value="ECO:0007669"/>
    <property type="project" value="UniProtKB-KW"/>
</dbReference>
<organism evidence="3 4">
    <name type="scientific">Geodermatophilus telluris</name>
    <dbReference type="NCBI Taxonomy" id="1190417"/>
    <lineage>
        <taxon>Bacteria</taxon>
        <taxon>Bacillati</taxon>
        <taxon>Actinomycetota</taxon>
        <taxon>Actinomycetes</taxon>
        <taxon>Geodermatophilales</taxon>
        <taxon>Geodermatophilaceae</taxon>
        <taxon>Geodermatophilus</taxon>
    </lineage>
</organism>
<keyword evidence="3" id="KW-0238">DNA-binding</keyword>
<dbReference type="STRING" id="1190417.SAMN05660690_3956"/>
<feature type="region of interest" description="Disordered" evidence="1">
    <location>
        <begin position="266"/>
        <end position="296"/>
    </location>
</feature>
<feature type="region of interest" description="Disordered" evidence="1">
    <location>
        <begin position="1"/>
        <end position="26"/>
    </location>
</feature>
<dbReference type="SMART" id="SM01043">
    <property type="entry name" value="BTAD"/>
    <property type="match status" value="1"/>
</dbReference>
<dbReference type="InterPro" id="IPR051677">
    <property type="entry name" value="AfsR-DnrI-RedD_regulator"/>
</dbReference>
<reference evidence="4" key="1">
    <citation type="submission" date="2016-10" db="EMBL/GenBank/DDBJ databases">
        <authorList>
            <person name="Varghese N."/>
            <person name="Submissions S."/>
        </authorList>
    </citation>
    <scope>NUCLEOTIDE SEQUENCE [LARGE SCALE GENOMIC DNA]</scope>
    <source>
        <strain evidence="4">DSM 45421</strain>
    </source>
</reference>
<accession>A0A1G6TNL2</accession>
<evidence type="ECO:0000259" key="2">
    <source>
        <dbReference type="SMART" id="SM01043"/>
    </source>
</evidence>
<dbReference type="AlphaFoldDB" id="A0A1G6TNL2"/>
<protein>
    <submittedName>
        <fullName evidence="3">DNA-binding transcriptional activator of the SARP family</fullName>
    </submittedName>
</protein>
<dbReference type="Proteomes" id="UP000199416">
    <property type="component" value="Unassembled WGS sequence"/>
</dbReference>
<proteinExistence type="predicted"/>
<name>A0A1G6TNL2_9ACTN</name>
<dbReference type="PANTHER" id="PTHR35807">
    <property type="entry name" value="TRANSCRIPTIONAL REGULATOR REDD-RELATED"/>
    <property type="match status" value="1"/>
</dbReference>
<sequence length="296" mass="31742">MALRSRRPVPESPPDPEEDRAVDRPPAARVTLLDGFALDLPGRPRRSAGADLPPAVQRLVAHLCLSSRPARGALAGDLWPEVPEEHAHGSLRSALWRLNKVAPGLVRASASTLRLAADVRVDVRDLDDWARRAITPSGGAGDVAAPDGALLGDLLPGWYDDWVLLERERLRQLRLQALEAVAVRLAAAGRHGEALEAAHAAVRAEPLRESAHRVVVGIHLAQGNVAEAVRAYEVFRTVLADELGVLPSALMTRLVSHVPRVRRALERQRAGRPHGCDPVPHRSAGSAPRGVGAGRG</sequence>
<gene>
    <name evidence="3" type="ORF">SAMN05660690_3956</name>
</gene>
<evidence type="ECO:0000313" key="3">
    <source>
        <dbReference type="EMBL" id="SDD30698.1"/>
    </source>
</evidence>
<dbReference type="EMBL" id="FMZF01000006">
    <property type="protein sequence ID" value="SDD30698.1"/>
    <property type="molecule type" value="Genomic_DNA"/>
</dbReference>